<sequence length="127" mass="14833">MASPHVPSSGFSVHVTITIDPANTSAFLTAFRRIYEIVAAEPECTYFEVFQSLEEPGVFRFVENWSKDVQWFKEVQLTKAYYTPYLEATEPMWIKPRLIKYFERFSGEWMTVKPEKTSAYQLKAPMT</sequence>
<organism evidence="2 3">
    <name type="scientific">Trichoderma harzianum CBS 226.95</name>
    <dbReference type="NCBI Taxonomy" id="983964"/>
    <lineage>
        <taxon>Eukaryota</taxon>
        <taxon>Fungi</taxon>
        <taxon>Dikarya</taxon>
        <taxon>Ascomycota</taxon>
        <taxon>Pezizomycotina</taxon>
        <taxon>Sordariomycetes</taxon>
        <taxon>Hypocreomycetidae</taxon>
        <taxon>Hypocreales</taxon>
        <taxon>Hypocreaceae</taxon>
        <taxon>Trichoderma</taxon>
    </lineage>
</organism>
<feature type="domain" description="ABM" evidence="1">
    <location>
        <begin position="11"/>
        <end position="66"/>
    </location>
</feature>
<gene>
    <name evidence="2" type="ORF">M431DRAFT_75837</name>
</gene>
<dbReference type="Gene3D" id="3.30.70.100">
    <property type="match status" value="1"/>
</dbReference>
<dbReference type="Proteomes" id="UP000241690">
    <property type="component" value="Unassembled WGS sequence"/>
</dbReference>
<evidence type="ECO:0000313" key="2">
    <source>
        <dbReference type="EMBL" id="PTB58499.1"/>
    </source>
</evidence>
<dbReference type="Pfam" id="PF03992">
    <property type="entry name" value="ABM"/>
    <property type="match status" value="1"/>
</dbReference>
<dbReference type="RefSeq" id="XP_024778176.1">
    <property type="nucleotide sequence ID" value="XM_024922393.1"/>
</dbReference>
<keyword evidence="3" id="KW-1185">Reference proteome</keyword>
<evidence type="ECO:0000259" key="1">
    <source>
        <dbReference type="Pfam" id="PF03992"/>
    </source>
</evidence>
<dbReference type="SUPFAM" id="SSF54909">
    <property type="entry name" value="Dimeric alpha+beta barrel"/>
    <property type="match status" value="1"/>
</dbReference>
<dbReference type="InterPro" id="IPR007138">
    <property type="entry name" value="ABM_dom"/>
</dbReference>
<dbReference type="GeneID" id="36630976"/>
<protein>
    <recommendedName>
        <fullName evidence="1">ABM domain-containing protein</fullName>
    </recommendedName>
</protein>
<proteinExistence type="predicted"/>
<evidence type="ECO:0000313" key="3">
    <source>
        <dbReference type="Proteomes" id="UP000241690"/>
    </source>
</evidence>
<reference evidence="2 3" key="1">
    <citation type="submission" date="2016-07" db="EMBL/GenBank/DDBJ databases">
        <title>Multiple horizontal gene transfer events from other fungi enriched the ability of initially mycotrophic Trichoderma (Ascomycota) to feed on dead plant biomass.</title>
        <authorList>
            <consortium name="DOE Joint Genome Institute"/>
            <person name="Aerts A."/>
            <person name="Atanasova L."/>
            <person name="Chenthamara K."/>
            <person name="Zhang J."/>
            <person name="Grujic M."/>
            <person name="Henrissat B."/>
            <person name="Kuo A."/>
            <person name="Salamov A."/>
            <person name="Lipzen A."/>
            <person name="Labutti K."/>
            <person name="Barry K."/>
            <person name="Miao Y."/>
            <person name="Rahimi M.J."/>
            <person name="Shen Q."/>
            <person name="Grigoriev I.V."/>
            <person name="Kubicek C.P."/>
            <person name="Druzhinina I.S."/>
        </authorList>
    </citation>
    <scope>NUCLEOTIDE SEQUENCE [LARGE SCALE GENOMIC DNA]</scope>
    <source>
        <strain evidence="2 3">CBS 226.95</strain>
    </source>
</reference>
<dbReference type="EMBL" id="KZ679676">
    <property type="protein sequence ID" value="PTB58499.1"/>
    <property type="molecule type" value="Genomic_DNA"/>
</dbReference>
<accession>A0A2T4AN61</accession>
<dbReference type="InterPro" id="IPR011008">
    <property type="entry name" value="Dimeric_a/b-barrel"/>
</dbReference>
<dbReference type="AlphaFoldDB" id="A0A2T4AN61"/>
<name>A0A2T4AN61_TRIHA</name>